<dbReference type="InterPro" id="IPR050557">
    <property type="entry name" value="RTX_toxin/Mannuronan_C5-epim"/>
</dbReference>
<evidence type="ECO:0000313" key="4">
    <source>
        <dbReference type="EMBL" id="MBD2546841.1"/>
    </source>
</evidence>
<dbReference type="RefSeq" id="WP_242050059.1">
    <property type="nucleotide sequence ID" value="NZ_JACJSK010000048.1"/>
</dbReference>
<dbReference type="Pfam" id="PF00353">
    <property type="entry name" value="HemolysinCabind"/>
    <property type="match status" value="5"/>
</dbReference>
<reference evidence="4 5" key="1">
    <citation type="journal article" date="2020" name="ISME J.">
        <title>Comparative genomics reveals insights into cyanobacterial evolution and habitat adaptation.</title>
        <authorList>
            <person name="Chen M.Y."/>
            <person name="Teng W.K."/>
            <person name="Zhao L."/>
            <person name="Hu C.X."/>
            <person name="Zhou Y.K."/>
            <person name="Han B.P."/>
            <person name="Song L.R."/>
            <person name="Shu W.S."/>
        </authorList>
    </citation>
    <scope>NUCLEOTIDE SEQUENCE [LARGE SCALE GENOMIC DNA]</scope>
    <source>
        <strain evidence="4 5">FACHB-1370</strain>
    </source>
</reference>
<keyword evidence="5" id="KW-1185">Reference proteome</keyword>
<dbReference type="Gene3D" id="2.150.10.10">
    <property type="entry name" value="Serralysin-like metalloprotease, C-terminal"/>
    <property type="match status" value="2"/>
</dbReference>
<proteinExistence type="predicted"/>
<dbReference type="InterPro" id="IPR011049">
    <property type="entry name" value="Serralysin-like_metalloprot_C"/>
</dbReference>
<dbReference type="Gene3D" id="2.60.40.10">
    <property type="entry name" value="Immunoglobulins"/>
    <property type="match status" value="1"/>
</dbReference>
<evidence type="ECO:0000313" key="5">
    <source>
        <dbReference type="Proteomes" id="UP000641954"/>
    </source>
</evidence>
<dbReference type="Pfam" id="PF05345">
    <property type="entry name" value="He_PIG"/>
    <property type="match status" value="1"/>
</dbReference>
<comment type="subcellular location">
    <subcellularLocation>
        <location evidence="1">Secreted</location>
    </subcellularLocation>
</comment>
<dbReference type="Proteomes" id="UP000641954">
    <property type="component" value="Unassembled WGS sequence"/>
</dbReference>
<protein>
    <recommendedName>
        <fullName evidence="3">Dystroglycan-type cadherin-like domain-containing protein</fullName>
    </recommendedName>
</protein>
<comment type="caution">
    <text evidence="4">The sequence shown here is derived from an EMBL/GenBank/DDBJ whole genome shotgun (WGS) entry which is preliminary data.</text>
</comment>
<gene>
    <name evidence="4" type="ORF">H6G72_23995</name>
</gene>
<feature type="non-terminal residue" evidence="4">
    <location>
        <position position="1"/>
    </location>
</feature>
<dbReference type="Gene3D" id="2.160.20.160">
    <property type="match status" value="1"/>
</dbReference>
<dbReference type="PROSITE" id="PS00330">
    <property type="entry name" value="HEMOLYSIN_CALCIUM"/>
    <property type="match status" value="1"/>
</dbReference>
<dbReference type="SUPFAM" id="SSF49313">
    <property type="entry name" value="Cadherin-like"/>
    <property type="match status" value="1"/>
</dbReference>
<dbReference type="SMART" id="SM00736">
    <property type="entry name" value="CADG"/>
    <property type="match status" value="1"/>
</dbReference>
<dbReference type="PANTHER" id="PTHR38340">
    <property type="entry name" value="S-LAYER PROTEIN"/>
    <property type="match status" value="1"/>
</dbReference>
<evidence type="ECO:0000256" key="1">
    <source>
        <dbReference type="ARBA" id="ARBA00004613"/>
    </source>
</evidence>
<dbReference type="PRINTS" id="PR00313">
    <property type="entry name" value="CABNDNGRPT"/>
</dbReference>
<accession>A0ABR8EMK0</accession>
<feature type="domain" description="Dystroglycan-type cadherin-like" evidence="3">
    <location>
        <begin position="290"/>
        <end position="401"/>
    </location>
</feature>
<dbReference type="PANTHER" id="PTHR38340:SF1">
    <property type="entry name" value="S-LAYER PROTEIN"/>
    <property type="match status" value="1"/>
</dbReference>
<dbReference type="InterPro" id="IPR013783">
    <property type="entry name" value="Ig-like_fold"/>
</dbReference>
<keyword evidence="2" id="KW-0964">Secreted</keyword>
<evidence type="ECO:0000256" key="2">
    <source>
        <dbReference type="ARBA" id="ARBA00022525"/>
    </source>
</evidence>
<dbReference type="EMBL" id="JACJSK010000048">
    <property type="protein sequence ID" value="MBD2546841.1"/>
    <property type="molecule type" value="Genomic_DNA"/>
</dbReference>
<dbReference type="InterPro" id="IPR015919">
    <property type="entry name" value="Cadherin-like_sf"/>
</dbReference>
<dbReference type="InterPro" id="IPR018511">
    <property type="entry name" value="Hemolysin-typ_Ca-bd_CS"/>
</dbReference>
<name>A0ABR8EMK0_9CYAN</name>
<evidence type="ECO:0000259" key="3">
    <source>
        <dbReference type="SMART" id="SM00736"/>
    </source>
</evidence>
<dbReference type="InterPro" id="IPR006644">
    <property type="entry name" value="Cadg"/>
</dbReference>
<dbReference type="SUPFAM" id="SSF51120">
    <property type="entry name" value="beta-Roll"/>
    <property type="match status" value="3"/>
</dbReference>
<organism evidence="4 5">
    <name type="scientific">Planktothricoides raciborskii FACHB-1370</name>
    <dbReference type="NCBI Taxonomy" id="2949576"/>
    <lineage>
        <taxon>Bacteria</taxon>
        <taxon>Bacillati</taxon>
        <taxon>Cyanobacteriota</taxon>
        <taxon>Cyanophyceae</taxon>
        <taxon>Oscillatoriophycideae</taxon>
        <taxon>Oscillatoriales</taxon>
        <taxon>Oscillatoriaceae</taxon>
        <taxon>Planktothricoides</taxon>
    </lineage>
</organism>
<sequence length="1003" mass="103828">FGGDGNDTLFIGNYWGYSSTLDGGAGADSLYSSGSDSSLLLGGDDNDILEVYGWNNTLEGGLGDDTLSLIGDGGSGNILRGGSGSDIYRVRAGYWGQAGVEISDTEGTDTLIILESDFQNGEFVEPMPVEPTSPVEPMPVEPTLAVDPVRMEPMPISPVEPMPVEPTSAVEPMPVEPTEVTETPMTLSATGLAAGIAGLGRMGTSLVIDTNKDGWANQWSDVVITNFFDAAGTGAGSGFIETVGNLSGEEILAAELPEVTFEQPVWEPPILVDPVPPEVVDNPDVNDAPVVTNPISWQSHDWNENFSLTLEPNTFTDPEGGELTYSATQVSFVDWSDGEWQEQGAGPLPDWLTFDSSTLTFSTQDTDRSFFIEIEVTATDPEGASTSDLFRLWSNGIDGIAIDGYIADATAFLDTNRNGVLDPQEPSAITTEEGRFAFNIDPRPFDLNNNGRLDPEEGRIVISGGTDTATGLPLATPLVATPDTTIVTLLSNVVSDLVDQGVSKADAETQVKTALGIPAGIDLSNTDPIAATAQNQAGGVQLNSAMVKLQNAVTQMANTISGASSLSVAESSQTVVGAIASQIQAGTTLDLTNASQLQTVLEAAGTKAQVDLGELSESVAQVIAEANERIDTVVANNTGADVNQELARVQKVALGTTSDDLNAAAAGQKAIADVVAANTGDALDTLISNTKLGSEVTDSSDSNSLDLPVAGSETEVNLQPTSSSDSMPVAPAGPGAVAIFSLPTILPSSPETIKLARPTANATEPGAPTGEAPNQAIGEFYNLSDGDDNVFLPQIAQAIGLHVRGLSGKDVIQGSEGADIVNGNQGNDIVKGNIGNDVLRGGQGADEVDGESGDDVVNGNQDNDNLFGGDGNDLLRGGKGDDNLMGGNGDDVLCGDMGQDFLTGDGGSDTFVLRSGEAAASTLNTADVILDFNSSEDKIGLTDGVTYQNLSFEAVNFGLGDASAIASVAIKVDNKYLGIVQGFTEEDLTASMFVKADDLILFG</sequence>
<dbReference type="InterPro" id="IPR001343">
    <property type="entry name" value="Hemolysn_Ca-bd"/>
</dbReference>